<keyword evidence="2" id="KW-1185">Reference proteome</keyword>
<organism evidence="1 2">
    <name type="scientific">Leucogyrophana mollusca</name>
    <dbReference type="NCBI Taxonomy" id="85980"/>
    <lineage>
        <taxon>Eukaryota</taxon>
        <taxon>Fungi</taxon>
        <taxon>Dikarya</taxon>
        <taxon>Basidiomycota</taxon>
        <taxon>Agaricomycotina</taxon>
        <taxon>Agaricomycetes</taxon>
        <taxon>Agaricomycetidae</taxon>
        <taxon>Boletales</taxon>
        <taxon>Boletales incertae sedis</taxon>
        <taxon>Leucogyrophana</taxon>
    </lineage>
</organism>
<accession>A0ACB8BB83</accession>
<reference evidence="1" key="1">
    <citation type="journal article" date="2021" name="New Phytol.">
        <title>Evolutionary innovations through gain and loss of genes in the ectomycorrhizal Boletales.</title>
        <authorList>
            <person name="Wu G."/>
            <person name="Miyauchi S."/>
            <person name="Morin E."/>
            <person name="Kuo A."/>
            <person name="Drula E."/>
            <person name="Varga T."/>
            <person name="Kohler A."/>
            <person name="Feng B."/>
            <person name="Cao Y."/>
            <person name="Lipzen A."/>
            <person name="Daum C."/>
            <person name="Hundley H."/>
            <person name="Pangilinan J."/>
            <person name="Johnson J."/>
            <person name="Barry K."/>
            <person name="LaButti K."/>
            <person name="Ng V."/>
            <person name="Ahrendt S."/>
            <person name="Min B."/>
            <person name="Choi I.G."/>
            <person name="Park H."/>
            <person name="Plett J.M."/>
            <person name="Magnuson J."/>
            <person name="Spatafora J.W."/>
            <person name="Nagy L.G."/>
            <person name="Henrissat B."/>
            <person name="Grigoriev I.V."/>
            <person name="Yang Z.L."/>
            <person name="Xu J."/>
            <person name="Martin F.M."/>
        </authorList>
    </citation>
    <scope>NUCLEOTIDE SEQUENCE</scope>
    <source>
        <strain evidence="1">KUC20120723A-06</strain>
    </source>
</reference>
<dbReference type="Proteomes" id="UP000790709">
    <property type="component" value="Unassembled WGS sequence"/>
</dbReference>
<protein>
    <submittedName>
        <fullName evidence="1">Uncharacterized protein</fullName>
    </submittedName>
</protein>
<name>A0ACB8BB83_9AGAM</name>
<evidence type="ECO:0000313" key="2">
    <source>
        <dbReference type="Proteomes" id="UP000790709"/>
    </source>
</evidence>
<dbReference type="EMBL" id="MU266483">
    <property type="protein sequence ID" value="KAH7922488.1"/>
    <property type="molecule type" value="Genomic_DNA"/>
</dbReference>
<gene>
    <name evidence="1" type="ORF">BV22DRAFT_655030</name>
</gene>
<sequence length="148" mass="16425">MTFGIVVGCIVGVLLLIGSCLAFNIYRQRKLARRRNRTDREQQLSSFANATGIAEPMHGPLHFIPRYFPGTILPPPLYHPYDLRRLSPLPSSPHPHWRHEYAYGHADQPPPTPPPSENSEESAAPATPPGLDVIPAPVVLTDSRHTII</sequence>
<evidence type="ECO:0000313" key="1">
    <source>
        <dbReference type="EMBL" id="KAH7922488.1"/>
    </source>
</evidence>
<comment type="caution">
    <text evidence="1">The sequence shown here is derived from an EMBL/GenBank/DDBJ whole genome shotgun (WGS) entry which is preliminary data.</text>
</comment>
<proteinExistence type="predicted"/>